<comment type="subunit">
    <text evidence="5">NDH-1 is composed of 14 different subunits. Subunits NuoA, H, J, K, L, M, N constitute the membrane sector of the complex.</text>
</comment>
<feature type="transmembrane region" description="Helical" evidence="5">
    <location>
        <begin position="86"/>
        <end position="107"/>
    </location>
</feature>
<evidence type="ECO:0000313" key="9">
    <source>
        <dbReference type="Proteomes" id="UP000733379"/>
    </source>
</evidence>
<keyword evidence="2 5" id="KW-0812">Transmembrane</keyword>
<keyword evidence="5" id="KW-0520">NAD</keyword>
<evidence type="ECO:0000256" key="1">
    <source>
        <dbReference type="ARBA" id="ARBA00004127"/>
    </source>
</evidence>
<comment type="catalytic activity">
    <reaction evidence="5">
        <text>a quinone + NADH + 5 H(+)(in) = a quinol + NAD(+) + 4 H(+)(out)</text>
        <dbReference type="Rhea" id="RHEA:57888"/>
        <dbReference type="ChEBI" id="CHEBI:15378"/>
        <dbReference type="ChEBI" id="CHEBI:24646"/>
        <dbReference type="ChEBI" id="CHEBI:57540"/>
        <dbReference type="ChEBI" id="CHEBI:57945"/>
        <dbReference type="ChEBI" id="CHEBI:132124"/>
    </reaction>
</comment>
<proteinExistence type="inferred from homology"/>
<feature type="transmembrane region" description="Helical" evidence="5">
    <location>
        <begin position="297"/>
        <end position="316"/>
    </location>
</feature>
<feature type="domain" description="NADH:quinone oxidoreductase/Mrp antiporter transmembrane" evidence="7">
    <location>
        <begin position="180"/>
        <end position="476"/>
    </location>
</feature>
<feature type="transmembrane region" description="Helical" evidence="5">
    <location>
        <begin position="20"/>
        <end position="39"/>
    </location>
</feature>
<comment type="subcellular location">
    <subcellularLocation>
        <location evidence="5">Cell membrane</location>
        <topology evidence="5">Multi-pass membrane protein</topology>
    </subcellularLocation>
    <subcellularLocation>
        <location evidence="1">Endomembrane system</location>
        <topology evidence="1">Multi-pass membrane protein</topology>
    </subcellularLocation>
    <subcellularLocation>
        <location evidence="6">Membrane</location>
        <topology evidence="6">Multi-pass membrane protein</topology>
    </subcellularLocation>
</comment>
<keyword evidence="5" id="KW-1003">Cell membrane</keyword>
<dbReference type="EC" id="7.1.1.-" evidence="5"/>
<feature type="transmembrane region" description="Helical" evidence="5">
    <location>
        <begin position="186"/>
        <end position="204"/>
    </location>
</feature>
<evidence type="ECO:0000313" key="8">
    <source>
        <dbReference type="EMBL" id="MBU3064619.1"/>
    </source>
</evidence>
<feature type="transmembrane region" description="Helical" evidence="5">
    <location>
        <begin position="163"/>
        <end position="180"/>
    </location>
</feature>
<dbReference type="PANTHER" id="PTHR22773">
    <property type="entry name" value="NADH DEHYDROGENASE"/>
    <property type="match status" value="1"/>
</dbReference>
<protein>
    <recommendedName>
        <fullName evidence="5">NADH-quinone oxidoreductase subunit N</fullName>
        <ecNumber evidence="5">7.1.1.-</ecNumber>
    </recommendedName>
    <alternativeName>
        <fullName evidence="5">NADH dehydrogenase I subunit N</fullName>
    </alternativeName>
    <alternativeName>
        <fullName evidence="5">NDH-1 subunit N</fullName>
    </alternativeName>
</protein>
<keyword evidence="5" id="KW-0874">Quinone</keyword>
<keyword evidence="4 5" id="KW-0472">Membrane</keyword>
<dbReference type="RefSeq" id="WP_215919943.1">
    <property type="nucleotide sequence ID" value="NZ_JAHKNI010000008.1"/>
</dbReference>
<keyword evidence="5" id="KW-1278">Translocase</keyword>
<dbReference type="Proteomes" id="UP000733379">
    <property type="component" value="Unassembled WGS sequence"/>
</dbReference>
<dbReference type="InterPro" id="IPR010096">
    <property type="entry name" value="NADH-Q_OxRdtase_suN/2"/>
</dbReference>
<name>A0ABS6B640_9NOCA</name>
<evidence type="ECO:0000256" key="4">
    <source>
        <dbReference type="ARBA" id="ARBA00023136"/>
    </source>
</evidence>
<dbReference type="HAMAP" id="MF_00445">
    <property type="entry name" value="NDH1_NuoN_1"/>
    <property type="match status" value="1"/>
</dbReference>
<dbReference type="InterPro" id="IPR001750">
    <property type="entry name" value="ND/Mrp_TM"/>
</dbReference>
<comment type="similarity">
    <text evidence="5">Belongs to the complex I subunit 2 family.</text>
</comment>
<evidence type="ECO:0000256" key="2">
    <source>
        <dbReference type="ARBA" id="ARBA00022692"/>
    </source>
</evidence>
<dbReference type="Pfam" id="PF00361">
    <property type="entry name" value="Proton_antipo_M"/>
    <property type="match status" value="1"/>
</dbReference>
<comment type="function">
    <text evidence="5">NDH-1 shuttles electrons from NADH, via FMN and iron-sulfur (Fe-S) centers, to quinones in the respiratory chain. The immediate electron acceptor for the enzyme in this species is believed to be a menaquinone. Couples the redox reaction to proton translocation (for every two electrons transferred, four hydrogen ions are translocated across the cytoplasmic membrane), and thus conserves the redox energy in a proton gradient.</text>
</comment>
<evidence type="ECO:0000256" key="6">
    <source>
        <dbReference type="RuleBase" id="RU000320"/>
    </source>
</evidence>
<keyword evidence="3 5" id="KW-1133">Transmembrane helix</keyword>
<feature type="transmembrane region" description="Helical" evidence="5">
    <location>
        <begin position="425"/>
        <end position="445"/>
    </location>
</feature>
<evidence type="ECO:0000256" key="3">
    <source>
        <dbReference type="ARBA" id="ARBA00022989"/>
    </source>
</evidence>
<feature type="transmembrane region" description="Helical" evidence="5">
    <location>
        <begin position="501"/>
        <end position="523"/>
    </location>
</feature>
<feature type="transmembrane region" description="Helical" evidence="5">
    <location>
        <begin position="328"/>
        <end position="349"/>
    </location>
</feature>
<feature type="transmembrane region" description="Helical" evidence="5">
    <location>
        <begin position="216"/>
        <end position="240"/>
    </location>
</feature>
<gene>
    <name evidence="5 8" type="primary">nuoN</name>
    <name evidence="8" type="ORF">KO481_24195</name>
</gene>
<dbReference type="NCBIfam" id="TIGR01770">
    <property type="entry name" value="NDH_I_N"/>
    <property type="match status" value="1"/>
</dbReference>
<keyword evidence="5" id="KW-0813">Transport</keyword>
<feature type="transmembrane region" description="Helical" evidence="5">
    <location>
        <begin position="383"/>
        <end position="404"/>
    </location>
</feature>
<evidence type="ECO:0000256" key="5">
    <source>
        <dbReference type="HAMAP-Rule" id="MF_00445"/>
    </source>
</evidence>
<feature type="transmembrane region" description="Helical" evidence="5">
    <location>
        <begin position="51"/>
        <end position="80"/>
    </location>
</feature>
<sequence length="539" mass="55825">MNTLAVATVTAPSIEYRDLSPMLIVFGVAVAAVLVEAFAPRPWRYPLQLVLGVAGLGVALAAVIGLAGTHTTAVVGAVAIDNVTLVLQGTILVAALLGLALMAERGIEPRLGRMRREGPGTWSRAAAAGVRVPVDAFTPQAAATPGSADEIAAARAGITTTEVFPLMLIAVGGLLLFPASNDLLTMFVALEVLSLPLYLLCGLARRRRLLSQEAALKYFLLGAFSSAFFLYGMALLYGYAGTVRFSGIAAAVSQDSGSKTLAVLGIAMLAVGLLFKIGAVPFQAWVPDVYQGAPTSVTAFMAAGTKIAAVGAFLRVLQVAVPGLREDWRPILAAVAVATMAVGAVVAVTQTDVKRMLAYSSVAHAGFILVALVAANTQGTSSVLFYLVAYGISTTGAFAVVTLVRDRVGDEATSMSAWAGLGRQSPWLATIFALFLLSFAGIPLTSGFVSKFAVFQAAAAAGDSWLVIIGVICSAIAAYFYIRVIVLMFFTDPADDAPRIVTPPVTSALVALTAAATLVLGVFPQPVLDIATRATSFVH</sequence>
<accession>A0ABS6B640</accession>
<reference evidence="8 9" key="1">
    <citation type="submission" date="2021-06" db="EMBL/GenBank/DDBJ databases">
        <title>Actinomycetes sequencing.</title>
        <authorList>
            <person name="Shan Q."/>
        </authorList>
    </citation>
    <scope>NUCLEOTIDE SEQUENCE [LARGE SCALE GENOMIC DNA]</scope>
    <source>
        <strain evidence="8 9">NEAU-G5</strain>
    </source>
</reference>
<evidence type="ECO:0000259" key="7">
    <source>
        <dbReference type="Pfam" id="PF00361"/>
    </source>
</evidence>
<feature type="transmembrane region" description="Helical" evidence="5">
    <location>
        <begin position="260"/>
        <end position="285"/>
    </location>
</feature>
<keyword evidence="8" id="KW-0560">Oxidoreductase</keyword>
<dbReference type="GO" id="GO:0016491">
    <property type="term" value="F:oxidoreductase activity"/>
    <property type="evidence" value="ECO:0007669"/>
    <property type="project" value="UniProtKB-KW"/>
</dbReference>
<comment type="caution">
    <text evidence="8">The sequence shown here is derived from an EMBL/GenBank/DDBJ whole genome shotgun (WGS) entry which is preliminary data.</text>
</comment>
<dbReference type="EMBL" id="JAHKNI010000008">
    <property type="protein sequence ID" value="MBU3064619.1"/>
    <property type="molecule type" value="Genomic_DNA"/>
</dbReference>
<keyword evidence="9" id="KW-1185">Reference proteome</keyword>
<feature type="transmembrane region" description="Helical" evidence="5">
    <location>
        <begin position="356"/>
        <end position="377"/>
    </location>
</feature>
<organism evidence="8 9">
    <name type="scientific">Nocardia albiluteola</name>
    <dbReference type="NCBI Taxonomy" id="2842303"/>
    <lineage>
        <taxon>Bacteria</taxon>
        <taxon>Bacillati</taxon>
        <taxon>Actinomycetota</taxon>
        <taxon>Actinomycetes</taxon>
        <taxon>Mycobacteriales</taxon>
        <taxon>Nocardiaceae</taxon>
        <taxon>Nocardia</taxon>
    </lineage>
</organism>
<dbReference type="NCBIfam" id="NF004441">
    <property type="entry name" value="PRK05777.1-4"/>
    <property type="match status" value="1"/>
</dbReference>
<feature type="transmembrane region" description="Helical" evidence="5">
    <location>
        <begin position="465"/>
        <end position="489"/>
    </location>
</feature>